<organism evidence="3 4">
    <name type="scientific">Samsonia erythrinae</name>
    <dbReference type="NCBI Taxonomy" id="160434"/>
    <lineage>
        <taxon>Bacteria</taxon>
        <taxon>Pseudomonadati</taxon>
        <taxon>Pseudomonadota</taxon>
        <taxon>Gammaproteobacteria</taxon>
        <taxon>Enterobacterales</taxon>
        <taxon>Pectobacteriaceae</taxon>
        <taxon>Samsonia</taxon>
    </lineage>
</organism>
<sequence>MWYAMISVCMIVKNEAQHLQATLKAIAKYFDDIVIVDTGSTDDSKKIAGEFTDKIYDFTWVSDFSAARNYALQFAKYDWVLVVDADEELNFIDKDKLATQISAPPTHVGTVEIRSIISSETPEETDSVKERISRLFNRSLYHYRGIVHEQICNKKTGSLPTRRFDTSLSFLHVGYQHEILASKDKISRNINLLKEAINHAPEDPYWHYQLGKSYYLGKDYVMAAGCFENALTLQKGAYHNYNDVLIECYGYCLLNTAQYEKALDIIKYENVFTSTDFMFLKALILMNNADFQGALDTFQVCTRMEPGRKKGLNTYKANYNIAVILECFGMKPEALDYYQRCGDYRPALEGINRIR</sequence>
<dbReference type="AlphaFoldDB" id="A0A4R3VQM1"/>
<dbReference type="Pfam" id="PF00535">
    <property type="entry name" value="Glycos_transf_2"/>
    <property type="match status" value="1"/>
</dbReference>
<name>A0A4R3VQM1_9GAMM</name>
<proteinExistence type="inferred from homology"/>
<dbReference type="SUPFAM" id="SSF48452">
    <property type="entry name" value="TPR-like"/>
    <property type="match status" value="1"/>
</dbReference>
<dbReference type="InterPro" id="IPR011990">
    <property type="entry name" value="TPR-like_helical_dom_sf"/>
</dbReference>
<evidence type="ECO:0000313" key="4">
    <source>
        <dbReference type="Proteomes" id="UP000295433"/>
    </source>
</evidence>
<keyword evidence="4" id="KW-1185">Reference proteome</keyword>
<evidence type="ECO:0000313" key="3">
    <source>
        <dbReference type="EMBL" id="TCV06891.1"/>
    </source>
</evidence>
<comment type="caution">
    <text evidence="3">The sequence shown here is derived from an EMBL/GenBank/DDBJ whole genome shotgun (WGS) entry which is preliminary data.</text>
</comment>
<dbReference type="InterPro" id="IPR001173">
    <property type="entry name" value="Glyco_trans_2-like"/>
</dbReference>
<reference evidence="3 4" key="1">
    <citation type="submission" date="2019-03" db="EMBL/GenBank/DDBJ databases">
        <title>Genomic Encyclopedia of Type Strains, Phase IV (KMG-IV): sequencing the most valuable type-strain genomes for metagenomic binning, comparative biology and taxonomic classification.</title>
        <authorList>
            <person name="Goeker M."/>
        </authorList>
    </citation>
    <scope>NUCLEOTIDE SEQUENCE [LARGE SCALE GENOMIC DNA]</scope>
    <source>
        <strain evidence="3 4">DSM 16730</strain>
    </source>
</reference>
<comment type="similarity">
    <text evidence="1">Belongs to the glycosyltransferase 2 family. WaaE/KdtX subfamily.</text>
</comment>
<dbReference type="PANTHER" id="PTHR43630:SF2">
    <property type="entry name" value="GLYCOSYLTRANSFERASE"/>
    <property type="match status" value="1"/>
</dbReference>
<dbReference type="PANTHER" id="PTHR43630">
    <property type="entry name" value="POLY-BETA-1,6-N-ACETYL-D-GLUCOSAMINE SYNTHASE"/>
    <property type="match status" value="1"/>
</dbReference>
<feature type="domain" description="Glycosyltransferase 2-like" evidence="2">
    <location>
        <begin position="7"/>
        <end position="135"/>
    </location>
</feature>
<dbReference type="EMBL" id="SMBY01000003">
    <property type="protein sequence ID" value="TCV06891.1"/>
    <property type="molecule type" value="Genomic_DNA"/>
</dbReference>
<dbReference type="InterPro" id="IPR029044">
    <property type="entry name" value="Nucleotide-diphossugar_trans"/>
</dbReference>
<dbReference type="Gene3D" id="1.25.40.10">
    <property type="entry name" value="Tetratricopeptide repeat domain"/>
    <property type="match status" value="2"/>
</dbReference>
<keyword evidence="3" id="KW-0808">Transferase</keyword>
<evidence type="ECO:0000256" key="1">
    <source>
        <dbReference type="ARBA" id="ARBA00038494"/>
    </source>
</evidence>
<protein>
    <submittedName>
        <fullName evidence="3">Glycosyltransferase involved in cell wall biosynthesis</fullName>
    </submittedName>
</protein>
<evidence type="ECO:0000259" key="2">
    <source>
        <dbReference type="Pfam" id="PF00535"/>
    </source>
</evidence>
<dbReference type="GO" id="GO:0016740">
    <property type="term" value="F:transferase activity"/>
    <property type="evidence" value="ECO:0007669"/>
    <property type="project" value="UniProtKB-KW"/>
</dbReference>
<dbReference type="SMART" id="SM00028">
    <property type="entry name" value="TPR"/>
    <property type="match status" value="3"/>
</dbReference>
<dbReference type="Gene3D" id="3.90.550.10">
    <property type="entry name" value="Spore Coat Polysaccharide Biosynthesis Protein SpsA, Chain A"/>
    <property type="match status" value="1"/>
</dbReference>
<dbReference type="InterPro" id="IPR019734">
    <property type="entry name" value="TPR_rpt"/>
</dbReference>
<dbReference type="CDD" id="cd02511">
    <property type="entry name" value="Beta4Glucosyltransferase"/>
    <property type="match status" value="1"/>
</dbReference>
<gene>
    <name evidence="3" type="ORF">EDC54_103140</name>
</gene>
<dbReference type="SUPFAM" id="SSF53448">
    <property type="entry name" value="Nucleotide-diphospho-sugar transferases"/>
    <property type="match status" value="1"/>
</dbReference>
<accession>A0A4R3VQM1</accession>
<dbReference type="Proteomes" id="UP000295433">
    <property type="component" value="Unassembled WGS sequence"/>
</dbReference>